<organism evidence="2 3">
    <name type="scientific">Frateuria flava</name>
    <dbReference type="NCBI Taxonomy" id="2821489"/>
    <lineage>
        <taxon>Bacteria</taxon>
        <taxon>Pseudomonadati</taxon>
        <taxon>Pseudomonadota</taxon>
        <taxon>Gammaproteobacteria</taxon>
        <taxon>Lysobacterales</taxon>
        <taxon>Rhodanobacteraceae</taxon>
        <taxon>Frateuria</taxon>
    </lineage>
</organism>
<evidence type="ECO:0000256" key="1">
    <source>
        <dbReference type="SAM" id="SignalP"/>
    </source>
</evidence>
<feature type="signal peptide" evidence="1">
    <location>
        <begin position="1"/>
        <end position="25"/>
    </location>
</feature>
<gene>
    <name evidence="2" type="ORF">J7I44_12535</name>
</gene>
<dbReference type="Proteomes" id="UP000823790">
    <property type="component" value="Unassembled WGS sequence"/>
</dbReference>
<dbReference type="PROSITE" id="PS51257">
    <property type="entry name" value="PROKAR_LIPOPROTEIN"/>
    <property type="match status" value="1"/>
</dbReference>
<dbReference type="EMBL" id="JAGJRS010000022">
    <property type="protein sequence ID" value="MBP1475132.1"/>
    <property type="molecule type" value="Genomic_DNA"/>
</dbReference>
<reference evidence="2 3" key="1">
    <citation type="submission" date="2021-04" db="EMBL/GenBank/DDBJ databases">
        <authorList>
            <person name="Huq M.A."/>
        </authorList>
    </citation>
    <scope>NUCLEOTIDE SEQUENCE [LARGE SCALE GENOMIC DNA]</scope>
    <source>
        <strain evidence="2 3">MAH-13</strain>
    </source>
</reference>
<comment type="caution">
    <text evidence="2">The sequence shown here is derived from an EMBL/GenBank/DDBJ whole genome shotgun (WGS) entry which is preliminary data.</text>
</comment>
<sequence>MKRVVVLSIASLLASACVGPASSLAAGLCRAGETTYFSCRTAQHTTISLCGSLGAMQYRYGKADKVELAFPEDAWQGSQQLGYAHYTRYRTERSEVGFSRSGVDYALFDDSEDGHRSAGVRVTTAEGTDHEVACHGPVEGRLDTLGKSLRCDADNALNGGNCP</sequence>
<protein>
    <submittedName>
        <fullName evidence="2">Uncharacterized protein</fullName>
    </submittedName>
</protein>
<name>A0ABS4DPZ2_9GAMM</name>
<evidence type="ECO:0000313" key="2">
    <source>
        <dbReference type="EMBL" id="MBP1475132.1"/>
    </source>
</evidence>
<dbReference type="RefSeq" id="WP_209621266.1">
    <property type="nucleotide sequence ID" value="NZ_JAGJRS010000022.1"/>
</dbReference>
<keyword evidence="1" id="KW-0732">Signal</keyword>
<evidence type="ECO:0000313" key="3">
    <source>
        <dbReference type="Proteomes" id="UP000823790"/>
    </source>
</evidence>
<feature type="chain" id="PRO_5046976362" evidence="1">
    <location>
        <begin position="26"/>
        <end position="163"/>
    </location>
</feature>
<accession>A0ABS4DPZ2</accession>
<keyword evidence="3" id="KW-1185">Reference proteome</keyword>
<proteinExistence type="predicted"/>